<sequence>MEEDFAPRATSVTDRDRTLANEVRRGVTSFRTENPAEFQEMVGEFDGRKANVAVLDFGRIHVRVGGGDVVIEPGLGEGEMIHGAIYREAAMSIAGGRLTPLQAYFRGDVIVRAPAGDLHNGYGFFVRFAELAFSSARLRTQLDELRDEFL</sequence>
<dbReference type="RefSeq" id="WP_143861318.1">
    <property type="nucleotide sequence ID" value="NZ_JAMTCV010000002.1"/>
</dbReference>
<evidence type="ECO:0000313" key="2">
    <source>
        <dbReference type="Proteomes" id="UP000219565"/>
    </source>
</evidence>
<dbReference type="EMBL" id="OBEG01000001">
    <property type="protein sequence ID" value="SNY77286.1"/>
    <property type="molecule type" value="Genomic_DNA"/>
</dbReference>
<dbReference type="AlphaFoldDB" id="A0A285L0Y6"/>
<proteinExistence type="predicted"/>
<evidence type="ECO:0000313" key="1">
    <source>
        <dbReference type="EMBL" id="SNY77286.1"/>
    </source>
</evidence>
<gene>
    <name evidence="1" type="ORF">SAMN04244553_0968</name>
</gene>
<reference evidence="2" key="1">
    <citation type="submission" date="2017-09" db="EMBL/GenBank/DDBJ databases">
        <authorList>
            <person name="Varghese N."/>
            <person name="Submissions S."/>
        </authorList>
    </citation>
    <scope>NUCLEOTIDE SEQUENCE [LARGE SCALE GENOMIC DNA]</scope>
    <source>
        <strain evidence="2">DSM 45537</strain>
    </source>
</reference>
<dbReference type="Proteomes" id="UP000219565">
    <property type="component" value="Unassembled WGS sequence"/>
</dbReference>
<organism evidence="1 2">
    <name type="scientific">Nocardia amikacinitolerans</name>
    <dbReference type="NCBI Taxonomy" id="756689"/>
    <lineage>
        <taxon>Bacteria</taxon>
        <taxon>Bacillati</taxon>
        <taxon>Actinomycetota</taxon>
        <taxon>Actinomycetes</taxon>
        <taxon>Mycobacteriales</taxon>
        <taxon>Nocardiaceae</taxon>
        <taxon>Nocardia</taxon>
    </lineage>
</organism>
<keyword evidence="2" id="KW-1185">Reference proteome</keyword>
<accession>A0A285L0Y6</accession>
<name>A0A285L0Y6_9NOCA</name>
<evidence type="ECO:0008006" key="3">
    <source>
        <dbReference type="Google" id="ProtNLM"/>
    </source>
</evidence>
<dbReference type="OrthoDB" id="5196030at2"/>
<protein>
    <recommendedName>
        <fullName evidence="3">SCP-2 sterol transfer family protein</fullName>
    </recommendedName>
</protein>